<dbReference type="InterPro" id="IPR036397">
    <property type="entry name" value="RNaseH_sf"/>
</dbReference>
<dbReference type="FunFam" id="1.10.340.70:FF:000003">
    <property type="entry name" value="Protein CBG25708"/>
    <property type="match status" value="1"/>
</dbReference>
<protein>
    <recommendedName>
        <fullName evidence="1">RNA-directed DNA polymerase</fullName>
        <ecNumber evidence="1">2.7.7.49</ecNumber>
    </recommendedName>
</protein>
<dbReference type="EC" id="2.7.7.49" evidence="1"/>
<dbReference type="PANTHER" id="PTHR37984:SF5">
    <property type="entry name" value="PROTEIN NYNRIN-LIKE"/>
    <property type="match status" value="1"/>
</dbReference>
<dbReference type="PANTHER" id="PTHR37984">
    <property type="entry name" value="PROTEIN CBG26694"/>
    <property type="match status" value="1"/>
</dbReference>
<feature type="non-terminal residue" evidence="3">
    <location>
        <position position="1"/>
    </location>
</feature>
<sequence length="160" mass="18948">IQIVEECDSVLWKVKVPEELKVYYAKRNELSIEASMILWGHRVVIPHKLKERILKELHVGHFGATKMKQIARSRFWWPSIDKEIERMVNSCSSCGSQHNDPPKEKQHKWEITTKPWERIHLDFAGPFRGEMFLVIIDSYSKWCEVERMANDIRSESLQKS</sequence>
<dbReference type="VEuPathDB" id="VectorBase:LDEU013453"/>
<comment type="caution">
    <text evidence="3">The sequence shown here is derived from an EMBL/GenBank/DDBJ whole genome shotgun (WGS) entry which is preliminary data.</text>
</comment>
<gene>
    <name evidence="3" type="ORF">B4U80_00945</name>
</gene>
<reference evidence="3 4" key="1">
    <citation type="journal article" date="2018" name="Gigascience">
        <title>Genomes of trombidid mites reveal novel predicted allergens and laterally-transferred genes associated with secondary metabolism.</title>
        <authorList>
            <person name="Dong X."/>
            <person name="Chaisiri K."/>
            <person name="Xia D."/>
            <person name="Armstrong S.D."/>
            <person name="Fang Y."/>
            <person name="Donnelly M.J."/>
            <person name="Kadowaki T."/>
            <person name="McGarry J.W."/>
            <person name="Darby A.C."/>
            <person name="Makepeace B.L."/>
        </authorList>
    </citation>
    <scope>NUCLEOTIDE SEQUENCE [LARGE SCALE GENOMIC DNA]</scope>
    <source>
        <strain evidence="3">UoL-UT</strain>
    </source>
</reference>
<evidence type="ECO:0000259" key="2">
    <source>
        <dbReference type="Pfam" id="PF17921"/>
    </source>
</evidence>
<accession>A0A443RTF4</accession>
<keyword evidence="4" id="KW-1185">Reference proteome</keyword>
<dbReference type="InterPro" id="IPR050951">
    <property type="entry name" value="Retrovirus_Pol_polyprotein"/>
</dbReference>
<dbReference type="EMBL" id="NCKV01037450">
    <property type="protein sequence ID" value="RWS18587.1"/>
    <property type="molecule type" value="Genomic_DNA"/>
</dbReference>
<dbReference type="SUPFAM" id="SSF53098">
    <property type="entry name" value="Ribonuclease H-like"/>
    <property type="match status" value="1"/>
</dbReference>
<dbReference type="GO" id="GO:0003676">
    <property type="term" value="F:nucleic acid binding"/>
    <property type="evidence" value="ECO:0007669"/>
    <property type="project" value="InterPro"/>
</dbReference>
<evidence type="ECO:0000313" key="3">
    <source>
        <dbReference type="EMBL" id="RWS18587.1"/>
    </source>
</evidence>
<organism evidence="3 4">
    <name type="scientific">Leptotrombidium deliense</name>
    <dbReference type="NCBI Taxonomy" id="299467"/>
    <lineage>
        <taxon>Eukaryota</taxon>
        <taxon>Metazoa</taxon>
        <taxon>Ecdysozoa</taxon>
        <taxon>Arthropoda</taxon>
        <taxon>Chelicerata</taxon>
        <taxon>Arachnida</taxon>
        <taxon>Acari</taxon>
        <taxon>Acariformes</taxon>
        <taxon>Trombidiformes</taxon>
        <taxon>Prostigmata</taxon>
        <taxon>Anystina</taxon>
        <taxon>Parasitengona</taxon>
        <taxon>Trombiculoidea</taxon>
        <taxon>Trombiculidae</taxon>
        <taxon>Leptotrombidium</taxon>
    </lineage>
</organism>
<dbReference type="STRING" id="299467.A0A443RTF4"/>
<feature type="domain" description="Integrase zinc-binding" evidence="2">
    <location>
        <begin position="45"/>
        <end position="95"/>
    </location>
</feature>
<evidence type="ECO:0000313" key="4">
    <source>
        <dbReference type="Proteomes" id="UP000288716"/>
    </source>
</evidence>
<dbReference type="Proteomes" id="UP000288716">
    <property type="component" value="Unassembled WGS sequence"/>
</dbReference>
<dbReference type="Pfam" id="PF17921">
    <property type="entry name" value="Integrase_H2C2"/>
    <property type="match status" value="1"/>
</dbReference>
<dbReference type="InterPro" id="IPR012337">
    <property type="entry name" value="RNaseH-like_sf"/>
</dbReference>
<dbReference type="GO" id="GO:0003964">
    <property type="term" value="F:RNA-directed DNA polymerase activity"/>
    <property type="evidence" value="ECO:0007669"/>
    <property type="project" value="UniProtKB-EC"/>
</dbReference>
<dbReference type="Gene3D" id="3.30.420.10">
    <property type="entry name" value="Ribonuclease H-like superfamily/Ribonuclease H"/>
    <property type="match status" value="1"/>
</dbReference>
<dbReference type="OrthoDB" id="6487691at2759"/>
<dbReference type="Gene3D" id="1.10.340.70">
    <property type="match status" value="1"/>
</dbReference>
<name>A0A443RTF4_9ACAR</name>
<dbReference type="AlphaFoldDB" id="A0A443RTF4"/>
<dbReference type="InterPro" id="IPR041588">
    <property type="entry name" value="Integrase_H2C2"/>
</dbReference>
<evidence type="ECO:0000256" key="1">
    <source>
        <dbReference type="ARBA" id="ARBA00012493"/>
    </source>
</evidence>
<proteinExistence type="predicted"/>